<dbReference type="RefSeq" id="WP_266600054.1">
    <property type="nucleotide sequence ID" value="NZ_JAPHNL010000146.1"/>
</dbReference>
<organism evidence="1 2">
    <name type="scientific">Streptomyces beihaiensis</name>
    <dbReference type="NCBI Taxonomy" id="2984495"/>
    <lineage>
        <taxon>Bacteria</taxon>
        <taxon>Bacillati</taxon>
        <taxon>Actinomycetota</taxon>
        <taxon>Actinomycetes</taxon>
        <taxon>Kitasatosporales</taxon>
        <taxon>Streptomycetaceae</taxon>
        <taxon>Streptomyces</taxon>
    </lineage>
</organism>
<reference evidence="1" key="1">
    <citation type="submission" date="2022-10" db="EMBL/GenBank/DDBJ databases">
        <title>Streptomyces beihaiensis sp. nov., a chitin degrading actinobacterium, isolated from shrimp pond soil.</title>
        <authorList>
            <person name="Xie J."/>
            <person name="Shen N."/>
        </authorList>
    </citation>
    <scope>NUCLEOTIDE SEQUENCE</scope>
    <source>
        <strain evidence="1">GXMU-J5</strain>
    </source>
</reference>
<protein>
    <recommendedName>
        <fullName evidence="3">DUF4034 domain-containing protein</fullName>
    </recommendedName>
</protein>
<keyword evidence="2" id="KW-1185">Reference proteome</keyword>
<comment type="caution">
    <text evidence="1">The sequence shown here is derived from an EMBL/GenBank/DDBJ whole genome shotgun (WGS) entry which is preliminary data.</text>
</comment>
<name>A0ABT3TW60_9ACTN</name>
<dbReference type="EMBL" id="JAPHNL010000146">
    <property type="protein sequence ID" value="MCX3061035.1"/>
    <property type="molecule type" value="Genomic_DNA"/>
</dbReference>
<evidence type="ECO:0008006" key="3">
    <source>
        <dbReference type="Google" id="ProtNLM"/>
    </source>
</evidence>
<evidence type="ECO:0000313" key="1">
    <source>
        <dbReference type="EMBL" id="MCX3061035.1"/>
    </source>
</evidence>
<sequence>MSPARALPPPDFEPASAHPEFGWLRQAAAASDWASVRGYVDSLPPGTDRSFVSSVIAEVDGVEHALRAWVAAAPGDVLALTLLGAREINIGWGIRTAARASKVSREQFEAFHEHLRRAEQLLIRATAIDPAYDAAWSERLNTARGLQLGQHEARRRYDRLSEHHPSHFTAQARLLQQLCPKWSGSWEAAHGFAQECMLGAPEGAMSAGLVAEAHVEHALDLRDDRERTAYLRQSHVHAELVEAARRSVLHPRFRRPYGWVTVQGSFAVLFSMIGDKAQAAAHFHALNGLASEYPWSYFGEKAETYTRHRAAALSHT</sequence>
<gene>
    <name evidence="1" type="ORF">OFY01_14965</name>
</gene>
<dbReference type="Proteomes" id="UP001163064">
    <property type="component" value="Unassembled WGS sequence"/>
</dbReference>
<evidence type="ECO:0000313" key="2">
    <source>
        <dbReference type="Proteomes" id="UP001163064"/>
    </source>
</evidence>
<accession>A0ABT3TW60</accession>
<proteinExistence type="predicted"/>